<protein>
    <submittedName>
        <fullName evidence="1">Uncharacterized protein</fullName>
    </submittedName>
</protein>
<organism evidence="1 2">
    <name type="scientific">Panaeolus cyanescens</name>
    <dbReference type="NCBI Taxonomy" id="181874"/>
    <lineage>
        <taxon>Eukaryota</taxon>
        <taxon>Fungi</taxon>
        <taxon>Dikarya</taxon>
        <taxon>Basidiomycota</taxon>
        <taxon>Agaricomycotina</taxon>
        <taxon>Agaricomycetes</taxon>
        <taxon>Agaricomycetidae</taxon>
        <taxon>Agaricales</taxon>
        <taxon>Agaricineae</taxon>
        <taxon>Galeropsidaceae</taxon>
        <taxon>Panaeolus</taxon>
    </lineage>
</organism>
<dbReference type="AlphaFoldDB" id="A0A409XBK2"/>
<evidence type="ECO:0000313" key="1">
    <source>
        <dbReference type="EMBL" id="PPQ88110.1"/>
    </source>
</evidence>
<dbReference type="InParanoid" id="A0A409XBK2"/>
<dbReference type="Proteomes" id="UP000284842">
    <property type="component" value="Unassembled WGS sequence"/>
</dbReference>
<proteinExistence type="predicted"/>
<evidence type="ECO:0000313" key="2">
    <source>
        <dbReference type="Proteomes" id="UP000284842"/>
    </source>
</evidence>
<dbReference type="OrthoDB" id="10499268at2759"/>
<accession>A0A409XBK2</accession>
<feature type="non-terminal residue" evidence="1">
    <location>
        <position position="177"/>
    </location>
</feature>
<reference evidence="1 2" key="1">
    <citation type="journal article" date="2018" name="Evol. Lett.">
        <title>Horizontal gene cluster transfer increased hallucinogenic mushroom diversity.</title>
        <authorList>
            <person name="Reynolds H.T."/>
            <person name="Vijayakumar V."/>
            <person name="Gluck-Thaler E."/>
            <person name="Korotkin H.B."/>
            <person name="Matheny P.B."/>
            <person name="Slot J.C."/>
        </authorList>
    </citation>
    <scope>NUCLEOTIDE SEQUENCE [LARGE SCALE GENOMIC DNA]</scope>
    <source>
        <strain evidence="1 2">2629</strain>
    </source>
</reference>
<dbReference type="EMBL" id="NHTK01004125">
    <property type="protein sequence ID" value="PPQ88110.1"/>
    <property type="molecule type" value="Genomic_DNA"/>
</dbReference>
<keyword evidence="2" id="KW-1185">Reference proteome</keyword>
<gene>
    <name evidence="1" type="ORF">CVT24_002502</name>
</gene>
<comment type="caution">
    <text evidence="1">The sequence shown here is derived from an EMBL/GenBank/DDBJ whole genome shotgun (WGS) entry which is preliminary data.</text>
</comment>
<name>A0A409XBK2_9AGAR</name>
<sequence>MSKHDPYARYKGQFVIVTGQHHFKGQRGRICDTHYDGRLWVQMESVLNGSPMLQFKHYNISLIEPDTNLIRPLSDSHLPISHSSLFPLSITNSQESIPRTDTNPLSNVPSTPMANSLPVVDDSIDFPETDNIVAMPIEDPYWLIDTCFPQRIKLSHMHDPHHIIQLVGRGSQPGMVQ</sequence>